<dbReference type="Gene3D" id="1.10.287.600">
    <property type="entry name" value="Helix hairpin bin"/>
    <property type="match status" value="1"/>
</dbReference>
<dbReference type="InterPro" id="IPR018316">
    <property type="entry name" value="Tubulin/FtsZ_2-layer-sand-dom"/>
</dbReference>
<accession>A0A0F4G6V5</accession>
<dbReference type="GO" id="GO:0005874">
    <property type="term" value="C:microtubule"/>
    <property type="evidence" value="ECO:0007669"/>
    <property type="project" value="UniProtKB-KW"/>
</dbReference>
<feature type="region of interest" description="Disordered" evidence="5">
    <location>
        <begin position="1"/>
        <end position="24"/>
    </location>
</feature>
<keyword evidence="2" id="KW-0493">Microtubule</keyword>
<feature type="domain" description="Tubulin/FtsZ 2-layer sandwich" evidence="6">
    <location>
        <begin position="105"/>
        <end position="155"/>
    </location>
</feature>
<feature type="domain" description="Tubulin/FtsZ 2-layer sandwich" evidence="6">
    <location>
        <begin position="26"/>
        <end position="91"/>
    </location>
</feature>
<sequence>MSAEIHQKHGPPSKAPPLTPPPGAITAPELTQQVFDPKNKMAFGDFRNGRYFTCSAIYRGKVSMKEVEDQIRNVQNKNSAYFVEWIPNNVQNKNTAYFVEWIPNNVQNKNTTYFVEWIPNNVQTALCPIPPRGIKMSSTFISSSISTKVLFKRISDQFFAMSRRKAFLHWVKNQNRNFHNKNTACAVEWIPNKVQTDLCSIPPRGLKMWSTFVGNSTSDQELFSAISRRKPFLHWYTGEGMAEMEFKTSSTRHQIRNVHNSKTAYVAEWIPNNVQTALLML</sequence>
<evidence type="ECO:0000256" key="2">
    <source>
        <dbReference type="ARBA" id="ARBA00022701"/>
    </source>
</evidence>
<dbReference type="PANTHER" id="PTHR36527">
    <property type="entry name" value="OS01G0282866 PROTEIN"/>
    <property type="match status" value="1"/>
</dbReference>
<comment type="similarity">
    <text evidence="1">Belongs to the tubulin family.</text>
</comment>
<dbReference type="STRING" id="1047168.A0A0F4G6V5"/>
<organism evidence="7 8">
    <name type="scientific">Zymoseptoria brevis</name>
    <dbReference type="NCBI Taxonomy" id="1047168"/>
    <lineage>
        <taxon>Eukaryota</taxon>
        <taxon>Fungi</taxon>
        <taxon>Dikarya</taxon>
        <taxon>Ascomycota</taxon>
        <taxon>Pezizomycotina</taxon>
        <taxon>Dothideomycetes</taxon>
        <taxon>Dothideomycetidae</taxon>
        <taxon>Mycosphaerellales</taxon>
        <taxon>Mycosphaerellaceae</taxon>
        <taxon>Zymoseptoria</taxon>
    </lineage>
</organism>
<dbReference type="AlphaFoldDB" id="A0A0F4G6V5"/>
<dbReference type="InterPro" id="IPR037103">
    <property type="entry name" value="Tubulin/FtsZ-like_C"/>
</dbReference>
<evidence type="ECO:0000256" key="5">
    <source>
        <dbReference type="SAM" id="MobiDB-lite"/>
    </source>
</evidence>
<evidence type="ECO:0000313" key="8">
    <source>
        <dbReference type="Proteomes" id="UP000033647"/>
    </source>
</evidence>
<reference evidence="7 8" key="1">
    <citation type="submission" date="2015-03" db="EMBL/GenBank/DDBJ databases">
        <title>RNA-seq based gene annotation and comparative genomics of four Zymoseptoria species reveal species-specific pathogenicity related genes and transposable element activity.</title>
        <authorList>
            <person name="Grandaubert J."/>
            <person name="Bhattacharyya A."/>
            <person name="Stukenbrock E.H."/>
        </authorList>
    </citation>
    <scope>NUCLEOTIDE SEQUENCE [LARGE SCALE GENOMIC DNA]</scope>
    <source>
        <strain evidence="7 8">Zb18110</strain>
    </source>
</reference>
<name>A0A0F4G6V5_9PEZI</name>
<dbReference type="Pfam" id="PF03953">
    <property type="entry name" value="Tubulin_C"/>
    <property type="match status" value="3"/>
</dbReference>
<keyword evidence="4" id="KW-0342">GTP-binding</keyword>
<evidence type="ECO:0000256" key="3">
    <source>
        <dbReference type="ARBA" id="ARBA00022741"/>
    </source>
</evidence>
<keyword evidence="8" id="KW-1185">Reference proteome</keyword>
<feature type="domain" description="Tubulin/FtsZ 2-layer sandwich" evidence="6">
    <location>
        <begin position="168"/>
        <end position="227"/>
    </location>
</feature>
<dbReference type="InterPro" id="IPR008280">
    <property type="entry name" value="Tub_FtsZ_C"/>
</dbReference>
<dbReference type="Proteomes" id="UP000033647">
    <property type="component" value="Unassembled WGS sequence"/>
</dbReference>
<protein>
    <recommendedName>
        <fullName evidence="6">Tubulin/FtsZ 2-layer sandwich domain-containing protein</fullName>
    </recommendedName>
</protein>
<evidence type="ECO:0000259" key="6">
    <source>
        <dbReference type="Pfam" id="PF03953"/>
    </source>
</evidence>
<dbReference type="GO" id="GO:0005525">
    <property type="term" value="F:GTP binding"/>
    <property type="evidence" value="ECO:0007669"/>
    <property type="project" value="UniProtKB-KW"/>
</dbReference>
<comment type="caution">
    <text evidence="7">The sequence shown here is derived from an EMBL/GenBank/DDBJ whole genome shotgun (WGS) entry which is preliminary data.</text>
</comment>
<gene>
    <name evidence="7" type="ORF">TI39_contig4410g00001</name>
</gene>
<proteinExistence type="inferred from homology"/>
<evidence type="ECO:0000256" key="1">
    <source>
        <dbReference type="ARBA" id="ARBA00009636"/>
    </source>
</evidence>
<evidence type="ECO:0000256" key="4">
    <source>
        <dbReference type="ARBA" id="ARBA00023134"/>
    </source>
</evidence>
<evidence type="ECO:0000313" key="7">
    <source>
        <dbReference type="EMBL" id="KJX93101.1"/>
    </source>
</evidence>
<dbReference type="OrthoDB" id="6073114at2759"/>
<dbReference type="EMBL" id="LAFY01004369">
    <property type="protein sequence ID" value="KJX93101.1"/>
    <property type="molecule type" value="Genomic_DNA"/>
</dbReference>
<dbReference type="SUPFAM" id="SSF55307">
    <property type="entry name" value="Tubulin C-terminal domain-like"/>
    <property type="match status" value="3"/>
</dbReference>
<dbReference type="Gene3D" id="3.30.1330.20">
    <property type="entry name" value="Tubulin/FtsZ, C-terminal domain"/>
    <property type="match status" value="3"/>
</dbReference>
<keyword evidence="3" id="KW-0547">Nucleotide-binding</keyword>
<dbReference type="InterPro" id="IPR023123">
    <property type="entry name" value="Tubulin_C"/>
</dbReference>
<dbReference type="PANTHER" id="PTHR36527:SF3">
    <property type="entry name" value="OS01G0282866 PROTEIN"/>
    <property type="match status" value="1"/>
</dbReference>
<feature type="compositionally biased region" description="Pro residues" evidence="5">
    <location>
        <begin position="13"/>
        <end position="23"/>
    </location>
</feature>